<sequence>MADIPATSEPRMIRKVVRVTTNQDQPSDYQYWITRPIAERLDAVEMLRQSYLSFLPDVPTRLQRVYRVTQQSRD</sequence>
<accession>A0A1T4Y618</accession>
<keyword evidence="2" id="KW-1185">Reference proteome</keyword>
<evidence type="ECO:0000313" key="1">
    <source>
        <dbReference type="EMBL" id="SKA97257.1"/>
    </source>
</evidence>
<organism evidence="1 2">
    <name type="scientific">Thiothrix eikelboomii</name>
    <dbReference type="NCBI Taxonomy" id="92487"/>
    <lineage>
        <taxon>Bacteria</taxon>
        <taxon>Pseudomonadati</taxon>
        <taxon>Pseudomonadota</taxon>
        <taxon>Gammaproteobacteria</taxon>
        <taxon>Thiotrichales</taxon>
        <taxon>Thiotrichaceae</taxon>
        <taxon>Thiothrix</taxon>
    </lineage>
</organism>
<gene>
    <name evidence="1" type="ORF">SAMN02745130_03974</name>
</gene>
<dbReference type="Proteomes" id="UP000190460">
    <property type="component" value="Unassembled WGS sequence"/>
</dbReference>
<evidence type="ECO:0000313" key="2">
    <source>
        <dbReference type="Proteomes" id="UP000190460"/>
    </source>
</evidence>
<proteinExistence type="predicted"/>
<protein>
    <submittedName>
        <fullName evidence="1">Uncharacterized protein</fullName>
    </submittedName>
</protein>
<reference evidence="1 2" key="1">
    <citation type="submission" date="2017-02" db="EMBL/GenBank/DDBJ databases">
        <authorList>
            <person name="Peterson S.W."/>
        </authorList>
    </citation>
    <scope>NUCLEOTIDE SEQUENCE [LARGE SCALE GENOMIC DNA]</scope>
    <source>
        <strain evidence="1 2">ATCC 49788</strain>
    </source>
</reference>
<name>A0A1T4Y618_9GAMM</name>
<dbReference type="EMBL" id="FUYB01000043">
    <property type="protein sequence ID" value="SKA97257.1"/>
    <property type="molecule type" value="Genomic_DNA"/>
</dbReference>
<dbReference type="AlphaFoldDB" id="A0A1T4Y618"/>